<sequence>MSDAQEHQQYLICDIRSEFKKNPFITFWRPDDAGYCYPLTWAGNYAPQSIEANWNYYNAHDEGRSIRFAVLRSVAEKLAVTTPPRMISGDAGPVVLNKHALRRKLLKAAYVSQLPR</sequence>
<keyword evidence="2" id="KW-1185">Reference proteome</keyword>
<organism evidence="1 2">
    <name type="scientific">Cypionkella sinensis</name>
    <dbReference type="NCBI Taxonomy" id="1756043"/>
    <lineage>
        <taxon>Bacteria</taxon>
        <taxon>Pseudomonadati</taxon>
        <taxon>Pseudomonadota</taxon>
        <taxon>Alphaproteobacteria</taxon>
        <taxon>Rhodobacterales</taxon>
        <taxon>Paracoccaceae</taxon>
        <taxon>Cypionkella</taxon>
    </lineage>
</organism>
<dbReference type="Proteomes" id="UP001595547">
    <property type="component" value="Unassembled WGS sequence"/>
</dbReference>
<accession>A0ABV7IVE3</accession>
<comment type="caution">
    <text evidence="1">The sequence shown here is derived from an EMBL/GenBank/DDBJ whole genome shotgun (WGS) entry which is preliminary data.</text>
</comment>
<name>A0ABV7IVE3_9RHOB</name>
<evidence type="ECO:0000313" key="1">
    <source>
        <dbReference type="EMBL" id="MFC3180469.1"/>
    </source>
</evidence>
<gene>
    <name evidence="1" type="ORF">ACFOGH_05675</name>
</gene>
<dbReference type="RefSeq" id="WP_380072093.1">
    <property type="nucleotide sequence ID" value="NZ_JBHRTO010000001.1"/>
</dbReference>
<reference evidence="2" key="1">
    <citation type="journal article" date="2019" name="Int. J. Syst. Evol. Microbiol.">
        <title>The Global Catalogue of Microorganisms (GCM) 10K type strain sequencing project: providing services to taxonomists for standard genome sequencing and annotation.</title>
        <authorList>
            <consortium name="The Broad Institute Genomics Platform"/>
            <consortium name="The Broad Institute Genome Sequencing Center for Infectious Disease"/>
            <person name="Wu L."/>
            <person name="Ma J."/>
        </authorList>
    </citation>
    <scope>NUCLEOTIDE SEQUENCE [LARGE SCALE GENOMIC DNA]</scope>
    <source>
        <strain evidence="2">KCTC 52039</strain>
    </source>
</reference>
<dbReference type="EMBL" id="JBHRTO010000001">
    <property type="protein sequence ID" value="MFC3180469.1"/>
    <property type="molecule type" value="Genomic_DNA"/>
</dbReference>
<evidence type="ECO:0000313" key="2">
    <source>
        <dbReference type="Proteomes" id="UP001595547"/>
    </source>
</evidence>
<proteinExistence type="predicted"/>
<protein>
    <submittedName>
        <fullName evidence="1">Uncharacterized protein</fullName>
    </submittedName>
</protein>